<evidence type="ECO:0000313" key="3">
    <source>
        <dbReference type="EMBL" id="USG60730.1"/>
    </source>
</evidence>
<reference evidence="3" key="1">
    <citation type="submission" date="2022-06" db="EMBL/GenBank/DDBJ databases">
        <title>Sneathiella actinostolidae sp. nov., isolated from a sea anemonein the Western Pacific Ocean.</title>
        <authorList>
            <person name="Wei M.J."/>
        </authorList>
    </citation>
    <scope>NUCLEOTIDE SEQUENCE</scope>
    <source>
        <strain evidence="3">PHK-P5</strain>
    </source>
</reference>
<accession>A0ABY4W4T0</accession>
<proteinExistence type="predicted"/>
<dbReference type="Pfam" id="PF07287">
    <property type="entry name" value="AtuA"/>
    <property type="match status" value="1"/>
</dbReference>
<feature type="domain" description="AtuA-like ferredoxin-fold" evidence="2">
    <location>
        <begin position="496"/>
        <end position="594"/>
    </location>
</feature>
<gene>
    <name evidence="3" type="ORF">NBZ79_16335</name>
</gene>
<dbReference type="Pfam" id="PF23544">
    <property type="entry name" value="AtuA_ferredoxin"/>
    <property type="match status" value="1"/>
</dbReference>
<name>A0ABY4W4T0_9PROT</name>
<evidence type="ECO:0000259" key="2">
    <source>
        <dbReference type="Pfam" id="PF23544"/>
    </source>
</evidence>
<dbReference type="InterPro" id="IPR010839">
    <property type="entry name" value="AtuA_N"/>
</dbReference>
<feature type="domain" description="Acyclic terpene utilisation N-terminal" evidence="1">
    <location>
        <begin position="10"/>
        <end position="455"/>
    </location>
</feature>
<sequence length="605" mass="64589">MSNLEPSKTVRIGGASGYWGDSQEAPRQLVMKGNVDYLVFDYLAEVTMSILVRAKQKDPEAGYAKDFIGLVMKPLISEIKTRGIKVVVNAGGVNVAACAAALAKVASDAGVSLNIGTVEGDNLTDRIEELRGQDVTEMFSGKAMPEKMISANAYLGAFPIAAALDAGAEVVITGRCVDSAVTLGPLIHEFGWSADDYDKLASGSLAGHILECGAQATGGNFTDWKDTVGGWDDMGYPIAVCRADGSFAITKPDETGGIVSKFSVGEQILYEIGDPSAYVMPDAICDFSDVTLTETKKDWLEITGVKGGAPTATYKVSGTYMDGYRSTASTVITGFDAVQKGEAFSAALIKRTRRLFMERNLGDYRDTATHIIGAQTLWGGNADQMAPMAREIITQIDVRHDERSALELFSKETTGVGLSMTTGRCSAGAAGRPKITPVVAQFAFLIDKNDVQTDVFVNDKNIGFEMPVPETFGEIRQQVSNRDGKPPEVNEELVDVPLISLAVARSGDKGNNANVGVIARSEAYLPWIKESASEDRVKEWFAHVIEGDVTRFDLPGMGAVNFLLTDCLGGGGTSTLHLDNLAKTYAQQLLALPIKVPSSLAKSLT</sequence>
<evidence type="ECO:0000313" key="4">
    <source>
        <dbReference type="Proteomes" id="UP001056291"/>
    </source>
</evidence>
<protein>
    <submittedName>
        <fullName evidence="3">DUF1446 domain-containing protein</fullName>
    </submittedName>
</protein>
<dbReference type="PANTHER" id="PTHR47708">
    <property type="match status" value="1"/>
</dbReference>
<dbReference type="InterPro" id="IPR056362">
    <property type="entry name" value="AtuA-like_ferredoxin_dom"/>
</dbReference>
<dbReference type="PANTHER" id="PTHR47708:SF2">
    <property type="entry name" value="SI:CH73-132F6.5"/>
    <property type="match status" value="1"/>
</dbReference>
<dbReference type="EMBL" id="CP098747">
    <property type="protein sequence ID" value="USG60730.1"/>
    <property type="molecule type" value="Genomic_DNA"/>
</dbReference>
<dbReference type="RefSeq" id="WP_251933610.1">
    <property type="nucleotide sequence ID" value="NZ_CP098747.1"/>
</dbReference>
<organism evidence="3 4">
    <name type="scientific">Sneathiella marina</name>
    <dbReference type="NCBI Taxonomy" id="2950108"/>
    <lineage>
        <taxon>Bacteria</taxon>
        <taxon>Pseudomonadati</taxon>
        <taxon>Pseudomonadota</taxon>
        <taxon>Alphaproteobacteria</taxon>
        <taxon>Sneathiellales</taxon>
        <taxon>Sneathiellaceae</taxon>
        <taxon>Sneathiella</taxon>
    </lineage>
</organism>
<dbReference type="Proteomes" id="UP001056291">
    <property type="component" value="Chromosome"/>
</dbReference>
<evidence type="ECO:0000259" key="1">
    <source>
        <dbReference type="Pfam" id="PF07287"/>
    </source>
</evidence>
<keyword evidence="4" id="KW-1185">Reference proteome</keyword>